<feature type="active site" description="Proton acceptor" evidence="1">
    <location>
        <position position="106"/>
    </location>
</feature>
<dbReference type="SMART" id="SM00477">
    <property type="entry name" value="NUC"/>
    <property type="match status" value="1"/>
</dbReference>
<dbReference type="RefSeq" id="WP_137447896.1">
    <property type="nucleotide sequence ID" value="NZ_SZZH01000001.1"/>
</dbReference>
<dbReference type="Proteomes" id="UP000306985">
    <property type="component" value="Unassembled WGS sequence"/>
</dbReference>
<feature type="binding site" evidence="2">
    <location>
        <position position="142"/>
    </location>
    <ligand>
        <name>Mg(2+)</name>
        <dbReference type="ChEBI" id="CHEBI:18420"/>
        <note>catalytic</note>
    </ligand>
</feature>
<dbReference type="GO" id="GO:0016787">
    <property type="term" value="F:hydrolase activity"/>
    <property type="evidence" value="ECO:0007669"/>
    <property type="project" value="InterPro"/>
</dbReference>
<feature type="domain" description="DNA/RNA non-specific endonuclease/pyrophosphatase/phosphodiesterase" evidence="4">
    <location>
        <begin position="40"/>
        <end position="259"/>
    </location>
</feature>
<proteinExistence type="predicted"/>
<evidence type="ECO:0000259" key="3">
    <source>
        <dbReference type="SMART" id="SM00477"/>
    </source>
</evidence>
<feature type="domain" description="ENPP1-3/EXOG-like endonuclease/phosphodiesterase" evidence="3">
    <location>
        <begin position="41"/>
        <end position="259"/>
    </location>
</feature>
<dbReference type="InterPro" id="IPR044925">
    <property type="entry name" value="His-Me_finger_sf"/>
</dbReference>
<evidence type="ECO:0000313" key="5">
    <source>
        <dbReference type="EMBL" id="TKV60592.1"/>
    </source>
</evidence>
<dbReference type="AlphaFoldDB" id="A0A4U6QKE9"/>
<dbReference type="PANTHER" id="PTHR13966">
    <property type="entry name" value="ENDONUCLEASE RELATED"/>
    <property type="match status" value="1"/>
</dbReference>
<keyword evidence="6" id="KW-1185">Reference proteome</keyword>
<evidence type="ECO:0000256" key="2">
    <source>
        <dbReference type="PIRSR" id="PIRSR640255-2"/>
    </source>
</evidence>
<name>A0A4U6QKE9_9ACTN</name>
<dbReference type="InterPro" id="IPR040255">
    <property type="entry name" value="Non-specific_endonuclease"/>
</dbReference>
<dbReference type="Gene3D" id="3.40.570.10">
    <property type="entry name" value="Extracellular Endonuclease, subunit A"/>
    <property type="match status" value="1"/>
</dbReference>
<dbReference type="PANTHER" id="PTHR13966:SF5">
    <property type="entry name" value="ENDONUCLEASE G, MITOCHONDRIAL"/>
    <property type="match status" value="1"/>
</dbReference>
<dbReference type="InterPro" id="IPR044929">
    <property type="entry name" value="DNA/RNA_non-sp_Endonuclease_sf"/>
</dbReference>
<evidence type="ECO:0000313" key="6">
    <source>
        <dbReference type="Proteomes" id="UP000306985"/>
    </source>
</evidence>
<keyword evidence="5" id="KW-0378">Hydrolase</keyword>
<keyword evidence="5" id="KW-0255">Endonuclease</keyword>
<dbReference type="InterPro" id="IPR020821">
    <property type="entry name" value="ENPP1-3/EXOG-like_nuc-like"/>
</dbReference>
<protein>
    <submittedName>
        <fullName evidence="5">DNA/RNA non-specific endonuclease</fullName>
    </submittedName>
</protein>
<dbReference type="SMART" id="SM00892">
    <property type="entry name" value="Endonuclease_NS"/>
    <property type="match status" value="1"/>
</dbReference>
<sequence length="283" mass="31205">MTTTGTGYDRDFLGLSIAPPAGVDGDGDLLQLPGGGTELTYTHFSVALHRGRRLARWVAWNIDGGTRWDGDDIPRKGLRFRTDSRIPVTAQIGDELYRDNPLDRGHLARRADLLWGPRAEAEAANRDSFFFPNITPQMDTFNQSGKDGVWGRLENALLATTGVGRISVFAGPVFADDDPVYRDVPIPLSYYKVLVYRDGLWQTEQAPNGELQARAFLLTQTLSGLRTVSPLDEFVTDELTLGALTERVGLRFDPALTATAADRRTAVASGGSRRIRDLADVRW</sequence>
<dbReference type="GO" id="GO:0003676">
    <property type="term" value="F:nucleic acid binding"/>
    <property type="evidence" value="ECO:0007669"/>
    <property type="project" value="InterPro"/>
</dbReference>
<dbReference type="InterPro" id="IPR001604">
    <property type="entry name" value="Endo_G_ENPP1-like_dom"/>
</dbReference>
<evidence type="ECO:0000259" key="4">
    <source>
        <dbReference type="SMART" id="SM00892"/>
    </source>
</evidence>
<dbReference type="OrthoDB" id="104542at2"/>
<gene>
    <name evidence="5" type="ORF">FDO65_02525</name>
</gene>
<keyword evidence="5" id="KW-0540">Nuclease</keyword>
<accession>A0A4U6QKE9</accession>
<dbReference type="EMBL" id="SZZH01000001">
    <property type="protein sequence ID" value="TKV60592.1"/>
    <property type="molecule type" value="Genomic_DNA"/>
</dbReference>
<comment type="caution">
    <text evidence="5">The sequence shown here is derived from an EMBL/GenBank/DDBJ whole genome shotgun (WGS) entry which is preliminary data.</text>
</comment>
<dbReference type="GO" id="GO:0004519">
    <property type="term" value="F:endonuclease activity"/>
    <property type="evidence" value="ECO:0007669"/>
    <property type="project" value="UniProtKB-KW"/>
</dbReference>
<reference evidence="5 6" key="1">
    <citation type="submission" date="2019-05" db="EMBL/GenBank/DDBJ databases">
        <title>Nakamurella sp. N5BH11, whole genome shotgun sequence.</title>
        <authorList>
            <person name="Tuo L."/>
        </authorList>
    </citation>
    <scope>NUCLEOTIDE SEQUENCE [LARGE SCALE GENOMIC DNA]</scope>
    <source>
        <strain evidence="5 6">N5BH11</strain>
    </source>
</reference>
<evidence type="ECO:0000256" key="1">
    <source>
        <dbReference type="PIRSR" id="PIRSR640255-1"/>
    </source>
</evidence>
<dbReference type="Pfam" id="PF01223">
    <property type="entry name" value="Endonuclease_NS"/>
    <property type="match status" value="1"/>
</dbReference>
<dbReference type="SUPFAM" id="SSF54060">
    <property type="entry name" value="His-Me finger endonucleases"/>
    <property type="match status" value="1"/>
</dbReference>
<dbReference type="GO" id="GO:0046872">
    <property type="term" value="F:metal ion binding"/>
    <property type="evidence" value="ECO:0007669"/>
    <property type="project" value="UniProtKB-KW"/>
</dbReference>
<organism evidence="5 6">
    <name type="scientific">Nakamurella flava</name>
    <dbReference type="NCBI Taxonomy" id="2576308"/>
    <lineage>
        <taxon>Bacteria</taxon>
        <taxon>Bacillati</taxon>
        <taxon>Actinomycetota</taxon>
        <taxon>Actinomycetes</taxon>
        <taxon>Nakamurellales</taxon>
        <taxon>Nakamurellaceae</taxon>
        <taxon>Nakamurella</taxon>
    </lineage>
</organism>
<keyword evidence="2" id="KW-0479">Metal-binding</keyword>